<reference evidence="1" key="1">
    <citation type="submission" date="2020-01" db="EMBL/GenBank/DDBJ databases">
        <authorList>
            <person name="Qin S."/>
        </authorList>
    </citation>
    <scope>NUCLEOTIDE SEQUENCE</scope>
    <source>
        <strain evidence="1">CVir17-16-YZ6g</strain>
        <plasmid evidence="1">p17-15-vir-like</plasmid>
    </source>
</reference>
<protein>
    <submittedName>
        <fullName evidence="1">Cobalt-zinc-cadmium resistance protein CzcA</fullName>
    </submittedName>
</protein>
<geneLocation type="plasmid" evidence="1">
    <name>p17-15-vir-like</name>
</geneLocation>
<evidence type="ECO:0000313" key="1">
    <source>
        <dbReference type="EMBL" id="QTX14306.1"/>
    </source>
</evidence>
<keyword evidence="1" id="KW-0614">Plasmid</keyword>
<proteinExistence type="predicted"/>
<dbReference type="EMBL" id="MN956836">
    <property type="protein sequence ID" value="QTX14306.1"/>
    <property type="molecule type" value="Genomic_DNA"/>
</dbReference>
<dbReference type="AlphaFoldDB" id="A0A8B0SSX4"/>
<name>A0A8B0SSX4_KLEPN</name>
<accession>A0A8B0SSX4</accession>
<sequence>MKQALESSNREAGGSSVEMAEAEYMVRASGYLQSIDDF</sequence>
<organism evidence="1">
    <name type="scientific">Klebsiella pneumoniae</name>
    <dbReference type="NCBI Taxonomy" id="573"/>
    <lineage>
        <taxon>Bacteria</taxon>
        <taxon>Pseudomonadati</taxon>
        <taxon>Pseudomonadota</taxon>
        <taxon>Gammaproteobacteria</taxon>
        <taxon>Enterobacterales</taxon>
        <taxon>Enterobacteriaceae</taxon>
        <taxon>Klebsiella/Raoultella group</taxon>
        <taxon>Klebsiella</taxon>
        <taxon>Klebsiella pneumoniae complex</taxon>
    </lineage>
</organism>